<dbReference type="Proteomes" id="UP001153269">
    <property type="component" value="Unassembled WGS sequence"/>
</dbReference>
<protein>
    <submittedName>
        <fullName evidence="2">Uncharacterized protein</fullName>
    </submittedName>
</protein>
<gene>
    <name evidence="2" type="ORF">PLEPLA_LOCUS41162</name>
</gene>
<keyword evidence="3" id="KW-1185">Reference proteome</keyword>
<evidence type="ECO:0000313" key="3">
    <source>
        <dbReference type="Proteomes" id="UP001153269"/>
    </source>
</evidence>
<dbReference type="AlphaFoldDB" id="A0A9N7VN66"/>
<dbReference type="EMBL" id="CADEAL010004169">
    <property type="protein sequence ID" value="CAB1453409.1"/>
    <property type="molecule type" value="Genomic_DNA"/>
</dbReference>
<accession>A0A9N7VN66</accession>
<sequence>MCYSTDSPLARPDNHKPSHIRDMFSSPRGRSQCVSVMGSLLLHPGSLLPPPRCFPTHRAPPGSGHWPRRQDLNTPHAFLLAQPREPSMDRARGSCPRRRLRQHHRWIESDDPCESGDMDTWRLKGGKQITQRQSYSELQPSLLSPAPLSAFGPITLAGR</sequence>
<reference evidence="2" key="1">
    <citation type="submission" date="2020-03" db="EMBL/GenBank/DDBJ databases">
        <authorList>
            <person name="Weist P."/>
        </authorList>
    </citation>
    <scope>NUCLEOTIDE SEQUENCE</scope>
</reference>
<evidence type="ECO:0000313" key="2">
    <source>
        <dbReference type="EMBL" id="CAB1453409.1"/>
    </source>
</evidence>
<comment type="caution">
    <text evidence="2">The sequence shown here is derived from an EMBL/GenBank/DDBJ whole genome shotgun (WGS) entry which is preliminary data.</text>
</comment>
<feature type="compositionally biased region" description="Low complexity" evidence="1">
    <location>
        <begin position="140"/>
        <end position="150"/>
    </location>
</feature>
<name>A0A9N7VN66_PLEPL</name>
<evidence type="ECO:0000256" key="1">
    <source>
        <dbReference type="SAM" id="MobiDB-lite"/>
    </source>
</evidence>
<feature type="region of interest" description="Disordered" evidence="1">
    <location>
        <begin position="132"/>
        <end position="159"/>
    </location>
</feature>
<organism evidence="2 3">
    <name type="scientific">Pleuronectes platessa</name>
    <name type="common">European plaice</name>
    <dbReference type="NCBI Taxonomy" id="8262"/>
    <lineage>
        <taxon>Eukaryota</taxon>
        <taxon>Metazoa</taxon>
        <taxon>Chordata</taxon>
        <taxon>Craniata</taxon>
        <taxon>Vertebrata</taxon>
        <taxon>Euteleostomi</taxon>
        <taxon>Actinopterygii</taxon>
        <taxon>Neopterygii</taxon>
        <taxon>Teleostei</taxon>
        <taxon>Neoteleostei</taxon>
        <taxon>Acanthomorphata</taxon>
        <taxon>Carangaria</taxon>
        <taxon>Pleuronectiformes</taxon>
        <taxon>Pleuronectoidei</taxon>
        <taxon>Pleuronectidae</taxon>
        <taxon>Pleuronectes</taxon>
    </lineage>
</organism>
<proteinExistence type="predicted"/>